<dbReference type="EMBL" id="CP133548">
    <property type="protein sequence ID" value="WMS87905.1"/>
    <property type="molecule type" value="Genomic_DNA"/>
</dbReference>
<dbReference type="InterPro" id="IPR035985">
    <property type="entry name" value="Ubiquitin-activating_enz"/>
</dbReference>
<dbReference type="SUPFAM" id="SSF69572">
    <property type="entry name" value="Activating enzymes of the ubiquitin-like proteins"/>
    <property type="match status" value="1"/>
</dbReference>
<evidence type="ECO:0000259" key="1">
    <source>
        <dbReference type="Pfam" id="PF00899"/>
    </source>
</evidence>
<dbReference type="Gene3D" id="3.10.110.10">
    <property type="entry name" value="Ubiquitin Conjugating Enzyme"/>
    <property type="match status" value="1"/>
</dbReference>
<keyword evidence="2" id="KW-0808">Transferase</keyword>
<keyword evidence="2" id="KW-0548">Nucleotidyltransferase</keyword>
<dbReference type="PANTHER" id="PTHR43267">
    <property type="entry name" value="TRNA THREONYLCARBAMOYLADENOSINE DEHYDRATASE"/>
    <property type="match status" value="1"/>
</dbReference>
<evidence type="ECO:0000313" key="3">
    <source>
        <dbReference type="Proteomes" id="UP001239782"/>
    </source>
</evidence>
<dbReference type="KEGG" id="plei:Q9312_03045"/>
<reference evidence="2 3" key="1">
    <citation type="submission" date="2023-08" db="EMBL/GenBank/DDBJ databases">
        <title>Pleionea litopenaei sp. nov., isolated from stomach of juvenile Litopenaeus vannamei.</title>
        <authorList>
            <person name="Rho A.M."/>
            <person name="Hwang C.Y."/>
        </authorList>
    </citation>
    <scope>NUCLEOTIDE SEQUENCE [LARGE SCALE GENOMIC DNA]</scope>
    <source>
        <strain evidence="2 3">HL-JVS1</strain>
    </source>
</reference>
<evidence type="ECO:0000313" key="2">
    <source>
        <dbReference type="EMBL" id="WMS87905.1"/>
    </source>
</evidence>
<dbReference type="GO" id="GO:0061503">
    <property type="term" value="F:tRNA threonylcarbamoyladenosine dehydratase"/>
    <property type="evidence" value="ECO:0007669"/>
    <property type="project" value="TreeGrafter"/>
</dbReference>
<sequence length="580" mass="63983">MIWWLNRSTRLSSEKAAVANLEAAVDWLQVGKWQANKELAMCLDFQVSHGNEIFDFRMVYPSVFPDAPPLIYTKDGSRISQHQYGAEGELCLEYRPDNWKTSITGAEMICSCQRLLSEEREVPGEIVHAHSAHVASLGRDLRSKHCRFLMSEGDLNAVNSLQECAFHSLSLKLRNVAPDFICSLNYVGQKDSKLWGSDLALPEGGYEETGLVVRVPKAGKLGNIDADALKSFLASIKLNDLSSTVLDCDSVKYLLIGNSDNWELFRIYGEPGSRKIIKFTVLKIPSVKKRLVNSYVSLSDKKVGIVGCGSVGSKIAASLCRSGVKNFLLLDEDIFFPDNVVRNELDLGDTGIHKAYALRDRLLRINPLADVKTLRIFLGGQESSASISGALESLGQGDLLIDATAEPKAFNIIASISTRYRKPMIWTEVFAGGIGGIVVRVRPDIDPIPLAARDQISTWCNDQGMEWASPAVSDEYHGLAEDGTPLIADDAEVTIMASHATRFALDILARPEASIFPASAYVVGLSSGWLFNEPFDTRPIKLLPEGQWGDTVDFLEEEDMVRLLKEHLPVEEKDETTATE</sequence>
<dbReference type="GO" id="GO:0016779">
    <property type="term" value="F:nucleotidyltransferase activity"/>
    <property type="evidence" value="ECO:0007669"/>
    <property type="project" value="UniProtKB-KW"/>
</dbReference>
<dbReference type="GO" id="GO:0061504">
    <property type="term" value="P:cyclic threonylcarbamoyladenosine biosynthetic process"/>
    <property type="evidence" value="ECO:0007669"/>
    <property type="project" value="TreeGrafter"/>
</dbReference>
<dbReference type="GO" id="GO:0008641">
    <property type="term" value="F:ubiquitin-like modifier activating enzyme activity"/>
    <property type="evidence" value="ECO:0007669"/>
    <property type="project" value="InterPro"/>
</dbReference>
<feature type="domain" description="THIF-type NAD/FAD binding fold" evidence="1">
    <location>
        <begin position="296"/>
        <end position="434"/>
    </location>
</feature>
<proteinExistence type="predicted"/>
<dbReference type="PANTHER" id="PTHR43267:SF1">
    <property type="entry name" value="TRNA THREONYLCARBAMOYLADENOSINE DEHYDRATASE"/>
    <property type="match status" value="1"/>
</dbReference>
<dbReference type="InterPro" id="IPR000594">
    <property type="entry name" value="ThiF_NAD_FAD-bd"/>
</dbReference>
<dbReference type="InterPro" id="IPR045886">
    <property type="entry name" value="ThiF/MoeB/HesA"/>
</dbReference>
<dbReference type="AlphaFoldDB" id="A0AA51RUS7"/>
<dbReference type="RefSeq" id="WP_309203066.1">
    <property type="nucleotide sequence ID" value="NZ_CP133548.1"/>
</dbReference>
<protein>
    <submittedName>
        <fullName evidence="2">ThiF family adenylyltransferase</fullName>
    </submittedName>
</protein>
<dbReference type="Proteomes" id="UP001239782">
    <property type="component" value="Chromosome"/>
</dbReference>
<accession>A0AA51RUS7</accession>
<dbReference type="InterPro" id="IPR016135">
    <property type="entry name" value="UBQ-conjugating_enzyme/RWD"/>
</dbReference>
<name>A0AA51RUS7_9GAMM</name>
<dbReference type="SUPFAM" id="SSF54495">
    <property type="entry name" value="UBC-like"/>
    <property type="match status" value="1"/>
</dbReference>
<keyword evidence="3" id="KW-1185">Reference proteome</keyword>
<gene>
    <name evidence="2" type="ORF">Q9312_03045</name>
</gene>
<organism evidence="2 3">
    <name type="scientific">Pleionea litopenaei</name>
    <dbReference type="NCBI Taxonomy" id="3070815"/>
    <lineage>
        <taxon>Bacteria</taxon>
        <taxon>Pseudomonadati</taxon>
        <taxon>Pseudomonadota</taxon>
        <taxon>Gammaproteobacteria</taxon>
        <taxon>Oceanospirillales</taxon>
        <taxon>Pleioneaceae</taxon>
        <taxon>Pleionea</taxon>
    </lineage>
</organism>
<dbReference type="Pfam" id="PF00899">
    <property type="entry name" value="ThiF"/>
    <property type="match status" value="1"/>
</dbReference>
<dbReference type="Gene3D" id="3.40.50.720">
    <property type="entry name" value="NAD(P)-binding Rossmann-like Domain"/>
    <property type="match status" value="1"/>
</dbReference>